<dbReference type="Pfam" id="PF05133">
    <property type="entry name" value="SPP1_portal"/>
    <property type="match status" value="1"/>
</dbReference>
<comment type="caution">
    <text evidence="1">The sequence shown here is derived from an EMBL/GenBank/DDBJ whole genome shotgun (WGS) entry which is preliminary data.</text>
</comment>
<organism evidence="1 2">
    <name type="scientific">Candidatus Caccousia avicola</name>
    <dbReference type="NCBI Taxonomy" id="2840721"/>
    <lineage>
        <taxon>Bacteria</taxon>
        <taxon>Bacillati</taxon>
        <taxon>Bacillota</taxon>
        <taxon>Clostridia</taxon>
        <taxon>Eubacteriales</taxon>
        <taxon>Oscillospiraceae</taxon>
        <taxon>Oscillospiraceae incertae sedis</taxon>
        <taxon>Candidatus Caccousia</taxon>
    </lineage>
</organism>
<evidence type="ECO:0000313" key="1">
    <source>
        <dbReference type="EMBL" id="HIR47556.1"/>
    </source>
</evidence>
<gene>
    <name evidence="1" type="ORF">IAB89_07865</name>
</gene>
<accession>A0A9D1AMY6</accession>
<dbReference type="AlphaFoldDB" id="A0A9D1AMY6"/>
<reference evidence="1" key="1">
    <citation type="submission" date="2020-10" db="EMBL/GenBank/DDBJ databases">
        <authorList>
            <person name="Gilroy R."/>
        </authorList>
    </citation>
    <scope>NUCLEOTIDE SEQUENCE</scope>
    <source>
        <strain evidence="1">ChiSxjej1B13-7958</strain>
    </source>
</reference>
<name>A0A9D1AMY6_9FIRM</name>
<evidence type="ECO:0000313" key="2">
    <source>
        <dbReference type="Proteomes" id="UP000824242"/>
    </source>
</evidence>
<sequence length="479" mass="53364">MTKPWKLGAFSSLPAPPPLPRGLGESGFLARELRDWETSRTRRRQLLGELYYRGEQQILRRKRTVIGPEGAPVEVTNLPNARLTDNQYARLLDQKVNYLLGRPPVIVSADRDYAEALRGILGPGFFRALRGAAHDALAGGCSWLFACPDGAGGLRLRRFRPWEVMPFWADADHTELDGALRVWEREEHGEHGEFRAGYAELYTRDGVFRFRREGRALLPDQPFHLPYVTASLEGRAFPLNWEALPLFAVKNGPAEVSLLDRVKSLQDAVNLILSNFVNGMQEDPRNTILVLVNYDGQNLGEFRRNLAAYGAVKVRSDANAPGGDVKTLSLSVNGENYKAVLDLLKRALVENARGYDAKDLRAAGTPNEMNLRSVFSDADLDADMLEAEFQSLFQELLPFANACLRAKGMAAGGAEASLVFNRDTIVNESQVIADVTGSASLLSRETLLEQHPWVEDVQRELERLRQEQAVSKQQEGEPV</sequence>
<reference evidence="1" key="2">
    <citation type="journal article" date="2021" name="PeerJ">
        <title>Extensive microbial diversity within the chicken gut microbiome revealed by metagenomics and culture.</title>
        <authorList>
            <person name="Gilroy R."/>
            <person name="Ravi A."/>
            <person name="Getino M."/>
            <person name="Pursley I."/>
            <person name="Horton D.L."/>
            <person name="Alikhan N.F."/>
            <person name="Baker D."/>
            <person name="Gharbi K."/>
            <person name="Hall N."/>
            <person name="Watson M."/>
            <person name="Adriaenssens E.M."/>
            <person name="Foster-Nyarko E."/>
            <person name="Jarju S."/>
            <person name="Secka A."/>
            <person name="Antonio M."/>
            <person name="Oren A."/>
            <person name="Chaudhuri R.R."/>
            <person name="La Ragione R."/>
            <person name="Hildebrand F."/>
            <person name="Pallen M.J."/>
        </authorList>
    </citation>
    <scope>NUCLEOTIDE SEQUENCE</scope>
    <source>
        <strain evidence="1">ChiSxjej1B13-7958</strain>
    </source>
</reference>
<dbReference type="EMBL" id="DVGZ01000082">
    <property type="protein sequence ID" value="HIR47556.1"/>
    <property type="molecule type" value="Genomic_DNA"/>
</dbReference>
<protein>
    <submittedName>
        <fullName evidence="1">Phage portal protein</fullName>
    </submittedName>
</protein>
<dbReference type="InterPro" id="IPR021145">
    <property type="entry name" value="Portal_protein_SPP1_Gp6-like"/>
</dbReference>
<dbReference type="Proteomes" id="UP000824242">
    <property type="component" value="Unassembled WGS sequence"/>
</dbReference>
<proteinExistence type="predicted"/>